<dbReference type="Proteomes" id="UP000323621">
    <property type="component" value="Unassembled WGS sequence"/>
</dbReference>
<evidence type="ECO:0000256" key="1">
    <source>
        <dbReference type="SAM" id="SignalP"/>
    </source>
</evidence>
<feature type="chain" id="PRO_5046328640" description="Collagen-like protein" evidence="1">
    <location>
        <begin position="26"/>
        <end position="188"/>
    </location>
</feature>
<organism evidence="2 3">
    <name type="scientific">Bizionia gelidisalsuginis</name>
    <dbReference type="NCBI Taxonomy" id="291188"/>
    <lineage>
        <taxon>Bacteria</taxon>
        <taxon>Pseudomonadati</taxon>
        <taxon>Bacteroidota</taxon>
        <taxon>Flavobacteriia</taxon>
        <taxon>Flavobacteriales</taxon>
        <taxon>Flavobacteriaceae</taxon>
        <taxon>Bizionia</taxon>
    </lineage>
</organism>
<protein>
    <recommendedName>
        <fullName evidence="4">Collagen-like protein</fullName>
    </recommendedName>
</protein>
<evidence type="ECO:0000313" key="2">
    <source>
        <dbReference type="EMBL" id="TYC08788.1"/>
    </source>
</evidence>
<keyword evidence="3" id="KW-1185">Reference proteome</keyword>
<keyword evidence="1" id="KW-0732">Signal</keyword>
<proteinExistence type="predicted"/>
<feature type="signal peptide" evidence="1">
    <location>
        <begin position="1"/>
        <end position="25"/>
    </location>
</feature>
<evidence type="ECO:0000313" key="3">
    <source>
        <dbReference type="Proteomes" id="UP000323621"/>
    </source>
</evidence>
<dbReference type="PROSITE" id="PS51257">
    <property type="entry name" value="PROKAR_LIPOPROTEIN"/>
    <property type="match status" value="1"/>
</dbReference>
<gene>
    <name evidence="2" type="ORF">ES677_14015</name>
</gene>
<dbReference type="RefSeq" id="WP_148381565.1">
    <property type="nucleotide sequence ID" value="NZ_VSKN01000030.1"/>
</dbReference>
<accession>A0ABY3M7A4</accession>
<name>A0ABY3M7A4_9FLAO</name>
<dbReference type="EMBL" id="VSKN01000030">
    <property type="protein sequence ID" value="TYC08788.1"/>
    <property type="molecule type" value="Genomic_DNA"/>
</dbReference>
<evidence type="ECO:0008006" key="4">
    <source>
        <dbReference type="Google" id="ProtNLM"/>
    </source>
</evidence>
<comment type="caution">
    <text evidence="2">The sequence shown here is derived from an EMBL/GenBank/DDBJ whole genome shotgun (WGS) entry which is preliminary data.</text>
</comment>
<sequence length="188" mass="20176">MKHLVLKTKYVVLALLISFSFSCSVEDGADGVVGAQGEQGISGTDGINGNANVQVLTIDMSTESGSFDDKSVPELTQDVINNDVILGYIKRGEMWFPLPAVADIIPFSVSITITVGNYSLDYVDGVTGSSYSINAGDIDLLKIVIIEASNSSKNSNNNNHLNAYEELLNAGVDVTDFRAVCDYYDIAY</sequence>
<reference evidence="2 3" key="1">
    <citation type="submission" date="2019-08" db="EMBL/GenBank/DDBJ databases">
        <title>Genomes of Antarctic Bizionia species.</title>
        <authorList>
            <person name="Bowman J.P."/>
        </authorList>
    </citation>
    <scope>NUCLEOTIDE SEQUENCE [LARGE SCALE GENOMIC DNA]</scope>
    <source>
        <strain evidence="2 3">IC164</strain>
    </source>
</reference>